<feature type="compositionally biased region" description="Acidic residues" evidence="2">
    <location>
        <begin position="1089"/>
        <end position="1115"/>
    </location>
</feature>
<feature type="compositionally biased region" description="Low complexity" evidence="2">
    <location>
        <begin position="188"/>
        <end position="204"/>
    </location>
</feature>
<feature type="compositionally biased region" description="Basic residues" evidence="2">
    <location>
        <begin position="534"/>
        <end position="545"/>
    </location>
</feature>
<evidence type="ECO:0000259" key="4">
    <source>
        <dbReference type="Pfam" id="PF06464"/>
    </source>
</evidence>
<evidence type="ECO:0000256" key="2">
    <source>
        <dbReference type="SAM" id="MobiDB-lite"/>
    </source>
</evidence>
<dbReference type="Pfam" id="PF00501">
    <property type="entry name" value="AMP-binding"/>
    <property type="match status" value="2"/>
</dbReference>
<dbReference type="InterPro" id="IPR010506">
    <property type="entry name" value="DMAP1-bd"/>
</dbReference>
<feature type="compositionally biased region" description="Low complexity" evidence="2">
    <location>
        <begin position="947"/>
        <end position="958"/>
    </location>
</feature>
<feature type="domain" description="DMAP1-binding" evidence="4">
    <location>
        <begin position="1248"/>
        <end position="1287"/>
    </location>
</feature>
<evidence type="ECO:0000259" key="3">
    <source>
        <dbReference type="Pfam" id="PF00501"/>
    </source>
</evidence>
<evidence type="ECO:0000313" key="7">
    <source>
        <dbReference type="Proteomes" id="UP000075903"/>
    </source>
</evidence>
<evidence type="ECO:0008006" key="8">
    <source>
        <dbReference type="Google" id="ProtNLM"/>
    </source>
</evidence>
<accession>A0A453Z208</accession>
<proteinExistence type="inferred from homology"/>
<dbReference type="InterPro" id="IPR045851">
    <property type="entry name" value="AMP-bd_C_sf"/>
</dbReference>
<feature type="compositionally biased region" description="Gly residues" evidence="2">
    <location>
        <begin position="1287"/>
        <end position="1299"/>
    </location>
</feature>
<feature type="compositionally biased region" description="Polar residues" evidence="2">
    <location>
        <begin position="1730"/>
        <end position="1740"/>
    </location>
</feature>
<dbReference type="VEuPathDB" id="VectorBase:AMEM21_014998"/>
<feature type="region of interest" description="Disordered" evidence="2">
    <location>
        <begin position="3025"/>
        <end position="3054"/>
    </location>
</feature>
<sequence>MKPITFESIRNLLKTKKKQKDKSNIDQSFKRSDSFKRISIRKSYLERGRKRNAAAVLRGSTKNLVNINEFEDQAKVVKGPEKLTTGNGHAVEGGAQHKDALEVPHSSDRTGASGSAAKRFSSPQELTFEEKLESNDASLDEKIRALQEINDRYINENRNLVEQTYEVSKKVEKIKIKKPPRPSKQTVAGTAQQQQHTSAAAAAAPRKSLENEVQNNDLSGRTIAGGSVKSPPAPDAATGNGAGRVRNISHVNINVSSDAIPEEEEAHEGSVRGGSSSCRLAEDTADDKSFYSISTFTIESNTLTNNAGHQNNTTASSKKSFRSSFSTATTSTSKTATNELPTLVTIRTYCEPNALMQSTTHVNERYLETSFDTCPDEATLSRELHHRPQVVRVVKDTPVPAGGGPTPTNGTNRSDRTRSPSRIPRINTQTFKMIRSKSRDGIVIRIPAMDGQGGEVDGIECAGSKSDSGGGGLKEPEDNLNRQLSNDSALDLIDVDIKVDEKDLRHSSGAGGSTQNLNGALTDGGGGTVELKNQKNKYRKKAKKASAGKTGTLDVEDANHTFQSHDNFELQRTPKGGDANGGPLEPKFIFPSKYFEEENNIFYDQTVYDEAELPSPENSIPYALRIKENPFTKNKEFYSINTGRIWKQLNLGQQEEDSILSNAGPRLVPPPKVKNESFKSMSSRDSGFSLTLTKPKNLFRRKSKKATLLQRRKPPKLAVSRDGYFKRVMVVQRNSSKRKKSMRKQRVAGKDIFRELYDENWSKLGDDCNGGELAAAAAAAAGPLEPEAPDFARDFENFCNDRRYNQEIHDLEAFYEEHLKRLRHYYIQKKKMNEAAIKEFYRDYGAGRAAILGTHGTADGAAVGATGTSTLNVENQDEENDYYDTFIVTKNETIRFKNSALQQRYFQQTDAGLEFVFPHPDKRKSSTGGTTGSTGQGKSAKGGKSGSGSAHSTTTAGGRKQLFHEVRPFGSPLESLMNVGGGSHYTEEEFLRDDANLSAKRPNQTSVSVARYKEPAAAASSAFVYKRSISAPFGDSNFQLATAAPPGEDLKRIRSAGAIQNEISLASIFPSVNGDKALRHRYMGKNNDGEDNDEELDQDDDDEDDEEEDDEEFSENEFLINSLGDNLYCVRCDKVNSDCECFEEAGTGSPPKRKDSQGRLSRARLLKVGGAKRVFDRNGDEVVLVGEQGDEKRAGEKDEDEEDDEDEEEEVDENDENYCDVFDFNDINIIHVNHKKKVKRKKSKKRTVRKNHSTLRRGSYWGDITQKGYEKKRTRLLQPYLSKNVQHGGGGGGGGGAGSNPGYVNDIQSHLHHPASQQKQNIFASSGGSGGGGGGSRDRNDRSSSGSGGGGGHHHSSSHQQQREQQQQQQLQQNRTRRSTQRKVTHNEKRYHSATGRPDVLQPEELLQQRPPITAPASGIPVHQQQYLLRQRQHALLSTTTSSGSTSSGGGGGRELPLLLGPDKEQQRCAPTATSVPSLGGAQQPPPGLYSTALVAAAADALFKAMRISPQPPVEQPAVIMRPKVYTEPVATVLQQQQQQQPQHAELDRTSNNPAAATAAAGGGAADGKNSRNNRRIGRHESRYTSEVRQEAVQQALAALKNRPKPSLPMPSKRSSVLNRSPERDHDDSDSSTEDESIPEEGMLGGRISTPDRDNYNLPRDHILTREPMKLPSARDHHHHHHSQPQPLPQPPQQKQSSQHGSGAQPPTHRPPQTIPTQPVSVQQQQQQQHATLSDTSSAGSPPAVHRSNHHHQYHQSKPSSYDITELNDFQLSSSQQQRTTPYAAPDITQFSANTRRGADRVTRYVNLANQEPGDTSTAGRWKVSAKIQQLLNTLKRPKRRPLPEFYEDNDIELEIAANPKDPNAPKPEGSVMTPVHGEQLIVPSGLPRTLEAALQRYGTSSFKAPMATVLDPNGKMTTTLTYGKLLSRAQKIAYALSTKVFSKGPEQVALKPGDRVALVYPNSDPLNFLTAWYGCMFRGLVPLPIELPLSSSDSPPQQVGFLLSSCGVHVALTSEACLKGLPKSSTGEVAKLKGWPRLHWFVTEHLPKVPKDFNTNNNRISEDSSAYIEYTTDKEGSVMGVTVTRQAMINHCRALTMACHYTEGETIVCVLDFKREVGLWHSILTSVLNGMHVLFIPYALMKLRPSSWMQLITKYRASCCLVKSRDLHWGLLATKDHKEISLSSLRMLLVADGANPWSLSSCDQFLSVFQSKGLRPDAICPCASSSEVFTVSLRRPGRSAAGGYNQSATGRGVLSMSALSHGVVRVDSEDSLTSLTLQDCGQVMPSATMVVVSADGPPVLCKTDQVGEICVTSGSSGTAYYGLEGMTNSSFKVQPLLEAPTTKDGETIPGKPIGDEVYVRSGLLGFLGPGGLVFVCGSRDGLMTVTGRKHNSDDIIATVLAVEPMRFIYRGRIAVFSIKVLRDERVCVIAEQRPDCSEEESFQWMSRVLQAVDSIHQVGIYCLALVPPNHLPKTPLGGIHLTEARRRFLEGSLHPANVLMCPHTCVTNLPKPREIHHDASVGPASVMVGNLVQGNRLASAQGRDIGLADDNERKHQLITGVLRWRANSSPDHVLYTLLNAKGAVAKTLTCSELHKRAEKIAALLQERGKVNPGDHVALIFPPGLDLICAFYGCLYLGAVPVTIRPPHPQNLITTLPTVRMIVDVSKSAIILSIQSIIKLLKSREAATSIDPKSWPTILDIEDNPKRKLAAIANSTLDSTAYLDFSVSTCGRLSGVIITHRSLSSLCASLKLACELYPSRHVALCLDPYCGLGFSMWTLISVYSGHHSILIAPYEVEANPSLWLSTLSQYRVRDTFCSYGVIELCTKALSNSIQALKQRNINLGCVRTCVVVAEERPRVQLTQQFCKLFQALGLNTRCVSTSFGCRVNPAICVQGASSAESAQVYVDLRALRNNRVALVERGAPNSLCLVESGKLLPGVKVIIANPDSKGQCGDSHLGEIWVQSPHNSNGYFTIYGDETDYNDHFNAKLVTGCSTNDTWARTGYLGFLRRTECSQAGSILDETTPSIASRDSDTESIHSQGHNTLNSTTSSNAGGNTVATAGGVAGNEQELHDAVYVVGALDEVITLRGMNYHPIDIENSVLRCHKKIAECAVFTWTNLLVVVVELDGNESEALDLVPLVTNTVLEEHQLIVGVVVVVDP</sequence>
<feature type="region of interest" description="Disordered" evidence="2">
    <location>
        <begin position="1555"/>
        <end position="1659"/>
    </location>
</feature>
<dbReference type="Pfam" id="PF06464">
    <property type="entry name" value="DMAP_binding"/>
    <property type="match status" value="1"/>
</dbReference>
<feature type="region of interest" description="Disordered" evidence="2">
    <location>
        <begin position="453"/>
        <end position="485"/>
    </location>
</feature>
<feature type="compositionally biased region" description="Polar residues" evidence="2">
    <location>
        <begin position="3037"/>
        <end position="3051"/>
    </location>
</feature>
<feature type="compositionally biased region" description="Basic and acidic residues" evidence="2">
    <location>
        <begin position="1579"/>
        <end position="1590"/>
    </location>
</feature>
<feature type="compositionally biased region" description="Polar residues" evidence="2">
    <location>
        <begin position="1315"/>
        <end position="1324"/>
    </location>
</feature>
<feature type="compositionally biased region" description="Low complexity" evidence="2">
    <location>
        <begin position="1715"/>
        <end position="1729"/>
    </location>
</feature>
<feature type="region of interest" description="Disordered" evidence="2">
    <location>
        <begin position="173"/>
        <end position="280"/>
    </location>
</feature>
<feature type="compositionally biased region" description="Acidic residues" evidence="2">
    <location>
        <begin position="1197"/>
        <end position="1215"/>
    </location>
</feature>
<feature type="compositionally biased region" description="Low complexity" evidence="2">
    <location>
        <begin position="313"/>
        <end position="322"/>
    </location>
</feature>
<dbReference type="InterPro" id="IPR000873">
    <property type="entry name" value="AMP-dep_synth/lig_dom"/>
</dbReference>
<feature type="region of interest" description="Disordered" evidence="2">
    <location>
        <begin position="660"/>
        <end position="688"/>
    </location>
</feature>
<feature type="region of interest" description="Disordered" evidence="2">
    <location>
        <begin position="104"/>
        <end position="126"/>
    </location>
</feature>
<dbReference type="InterPro" id="IPR037337">
    <property type="entry name" value="Dip2-like_dom"/>
</dbReference>
<feature type="compositionally biased region" description="Low complexity" evidence="2">
    <location>
        <begin position="1358"/>
        <end position="1374"/>
    </location>
</feature>
<dbReference type="Gene3D" id="3.40.50.12780">
    <property type="entry name" value="N-terminal domain of ligase-like"/>
    <property type="match status" value="2"/>
</dbReference>
<feature type="compositionally biased region" description="Basic and acidic residues" evidence="2">
    <location>
        <begin position="1650"/>
        <end position="1659"/>
    </location>
</feature>
<dbReference type="CDD" id="cd05905">
    <property type="entry name" value="Dip2"/>
    <property type="match status" value="2"/>
</dbReference>
<feature type="domain" description="AMP-binding enzyme C-terminal" evidence="5">
    <location>
        <begin position="3083"/>
        <end position="3159"/>
    </location>
</feature>
<feature type="compositionally biased region" description="Low complexity" evidence="2">
    <location>
        <begin position="1436"/>
        <end position="1446"/>
    </location>
</feature>
<feature type="region of interest" description="Disordered" evidence="2">
    <location>
        <begin position="1081"/>
        <end position="1117"/>
    </location>
</feature>
<feature type="region of interest" description="Disordered" evidence="2">
    <location>
        <begin position="1436"/>
        <end position="1459"/>
    </location>
</feature>
<dbReference type="EnsemblMetazoa" id="AMEM019554-RB">
    <property type="protein sequence ID" value="AMEM019554-PB"/>
    <property type="gene ID" value="AMEM019554"/>
</dbReference>
<dbReference type="Gene3D" id="3.30.300.30">
    <property type="match status" value="2"/>
</dbReference>
<feature type="domain" description="AMP-dependent synthetase/ligase" evidence="3">
    <location>
        <begin position="1917"/>
        <end position="2321"/>
    </location>
</feature>
<reference evidence="6" key="1">
    <citation type="submission" date="2020-05" db="UniProtKB">
        <authorList>
            <consortium name="EnsemblMetazoa"/>
        </authorList>
    </citation>
    <scope>IDENTIFICATION</scope>
    <source>
        <strain evidence="6">MAF</strain>
    </source>
</reference>
<name>A0A453Z208_ANOME</name>
<dbReference type="Proteomes" id="UP000075903">
    <property type="component" value="Unassembled WGS sequence"/>
</dbReference>
<dbReference type="VEuPathDB" id="VectorBase:AMEM019554"/>
<feature type="region of interest" description="Disordered" evidence="2">
    <location>
        <begin position="917"/>
        <end position="961"/>
    </location>
</feature>
<feature type="region of interest" description="Disordered" evidence="2">
    <location>
        <begin position="1672"/>
        <end position="1761"/>
    </location>
</feature>
<evidence type="ECO:0000256" key="1">
    <source>
        <dbReference type="ARBA" id="ARBA00007735"/>
    </source>
</evidence>
<feature type="region of interest" description="Disordered" evidence="2">
    <location>
        <begin position="396"/>
        <end position="423"/>
    </location>
</feature>
<feature type="region of interest" description="Disordered" evidence="2">
    <location>
        <begin position="1235"/>
        <end position="1254"/>
    </location>
</feature>
<feature type="compositionally biased region" description="Polar residues" evidence="2">
    <location>
        <begin position="303"/>
        <end position="312"/>
    </location>
</feature>
<keyword evidence="7" id="KW-1185">Reference proteome</keyword>
<feature type="region of interest" description="Disordered" evidence="2">
    <location>
        <begin position="1283"/>
        <end position="1403"/>
    </location>
</feature>
<dbReference type="SUPFAM" id="SSF56801">
    <property type="entry name" value="Acetyl-CoA synthetase-like"/>
    <property type="match status" value="2"/>
</dbReference>
<feature type="region of interest" description="Disordered" evidence="2">
    <location>
        <begin position="1773"/>
        <end position="1796"/>
    </location>
</feature>
<feature type="compositionally biased region" description="Polar residues" evidence="2">
    <location>
        <begin position="678"/>
        <end position="688"/>
    </location>
</feature>
<comment type="similarity">
    <text evidence="1">Belongs to the DIP2 family.</text>
</comment>
<dbReference type="PANTHER" id="PTHR22754:SF32">
    <property type="entry name" value="DISCO-INTERACTING PROTEIN 2"/>
    <property type="match status" value="1"/>
</dbReference>
<feature type="compositionally biased region" description="Basic residues" evidence="2">
    <location>
        <begin position="1375"/>
        <end position="1384"/>
    </location>
</feature>
<feature type="region of interest" description="Disordered" evidence="2">
    <location>
        <begin position="303"/>
        <end position="322"/>
    </location>
</feature>
<feature type="region of interest" description="Disordered" evidence="2">
    <location>
        <begin position="1185"/>
        <end position="1215"/>
    </location>
</feature>
<protein>
    <recommendedName>
        <fullName evidence="8">DMAP1-binding domain-containing protein</fullName>
    </recommendedName>
</protein>
<dbReference type="InterPro" id="IPR025110">
    <property type="entry name" value="AMP-bd_C"/>
</dbReference>
<feature type="domain" description="AMP-dependent synthetase/ligase" evidence="3">
    <location>
        <begin position="2564"/>
        <end position="2972"/>
    </location>
</feature>
<evidence type="ECO:0000259" key="5">
    <source>
        <dbReference type="Pfam" id="PF23024"/>
    </source>
</evidence>
<dbReference type="InterPro" id="IPR042099">
    <property type="entry name" value="ANL_N_sf"/>
</dbReference>
<feature type="compositionally biased region" description="Acidic residues" evidence="2">
    <location>
        <begin position="1630"/>
        <end position="1639"/>
    </location>
</feature>
<organism evidence="6 7">
    <name type="scientific">Anopheles merus</name>
    <name type="common">Mosquito</name>
    <dbReference type="NCBI Taxonomy" id="30066"/>
    <lineage>
        <taxon>Eukaryota</taxon>
        <taxon>Metazoa</taxon>
        <taxon>Ecdysozoa</taxon>
        <taxon>Arthropoda</taxon>
        <taxon>Hexapoda</taxon>
        <taxon>Insecta</taxon>
        <taxon>Pterygota</taxon>
        <taxon>Neoptera</taxon>
        <taxon>Endopterygota</taxon>
        <taxon>Diptera</taxon>
        <taxon>Nematocera</taxon>
        <taxon>Culicoidea</taxon>
        <taxon>Culicidae</taxon>
        <taxon>Anophelinae</taxon>
        <taxon>Anopheles</taxon>
    </lineage>
</organism>
<evidence type="ECO:0000313" key="6">
    <source>
        <dbReference type="EnsemblMetazoa" id="AMEM019554-PB"/>
    </source>
</evidence>
<dbReference type="STRING" id="30066.A0A453Z208"/>
<dbReference type="Pfam" id="PF23024">
    <property type="entry name" value="AMP-dom_DIP2-like"/>
    <property type="match status" value="1"/>
</dbReference>
<feature type="region of interest" description="Disordered" evidence="2">
    <location>
        <begin position="504"/>
        <end position="545"/>
    </location>
</feature>
<dbReference type="PANTHER" id="PTHR22754">
    <property type="entry name" value="DISCO-INTERACTING PROTEIN 2 DIP2 -RELATED"/>
    <property type="match status" value="1"/>
</dbReference>